<evidence type="ECO:0000313" key="1">
    <source>
        <dbReference type="EMBL" id="MBX37154.1"/>
    </source>
</evidence>
<organism evidence="1">
    <name type="scientific">Rhizophora mucronata</name>
    <name type="common">Asiatic mangrove</name>
    <dbReference type="NCBI Taxonomy" id="61149"/>
    <lineage>
        <taxon>Eukaryota</taxon>
        <taxon>Viridiplantae</taxon>
        <taxon>Streptophyta</taxon>
        <taxon>Embryophyta</taxon>
        <taxon>Tracheophyta</taxon>
        <taxon>Spermatophyta</taxon>
        <taxon>Magnoliopsida</taxon>
        <taxon>eudicotyledons</taxon>
        <taxon>Gunneridae</taxon>
        <taxon>Pentapetalae</taxon>
        <taxon>rosids</taxon>
        <taxon>fabids</taxon>
        <taxon>Malpighiales</taxon>
        <taxon>Rhizophoraceae</taxon>
        <taxon>Rhizophora</taxon>
    </lineage>
</organism>
<dbReference type="EMBL" id="GGEC01056670">
    <property type="protein sequence ID" value="MBX37154.1"/>
    <property type="molecule type" value="Transcribed_RNA"/>
</dbReference>
<reference evidence="1" key="1">
    <citation type="submission" date="2018-02" db="EMBL/GenBank/DDBJ databases">
        <title>Rhizophora mucronata_Transcriptome.</title>
        <authorList>
            <person name="Meera S.P."/>
            <person name="Sreeshan A."/>
            <person name="Augustine A."/>
        </authorList>
    </citation>
    <scope>NUCLEOTIDE SEQUENCE</scope>
    <source>
        <tissue evidence="1">Leaf</tissue>
    </source>
</reference>
<proteinExistence type="predicted"/>
<name>A0A2P2N3V7_RHIMU</name>
<protein>
    <submittedName>
        <fullName evidence="1">Uncharacterized protein</fullName>
    </submittedName>
</protein>
<dbReference type="AlphaFoldDB" id="A0A2P2N3V7"/>
<accession>A0A2P2N3V7</accession>
<sequence>MSNICTGLPYTRLSSCLLRSHTKLNLLDQALDVAHINILQLISSQWLNLEWGITKHHPPRITRLNMLKMRLHLATLTEKSQ</sequence>